<proteinExistence type="predicted"/>
<keyword evidence="2" id="KW-0812">Transmembrane</keyword>
<evidence type="ECO:0000256" key="1">
    <source>
        <dbReference type="ARBA" id="ARBA00004167"/>
    </source>
</evidence>
<dbReference type="GO" id="GO:0009306">
    <property type="term" value="P:protein secretion"/>
    <property type="evidence" value="ECO:0007669"/>
    <property type="project" value="InterPro"/>
</dbReference>
<name>A0A931J0E6_9BURK</name>
<feature type="signal peptide" evidence="5">
    <location>
        <begin position="1"/>
        <end position="20"/>
    </location>
</feature>
<comment type="subcellular location">
    <subcellularLocation>
        <location evidence="1">Membrane</location>
        <topology evidence="1">Single-pass membrane protein</topology>
    </subcellularLocation>
</comment>
<protein>
    <submittedName>
        <fullName evidence="7">Translocation/assembly module TamB domain-containing protein</fullName>
    </submittedName>
</protein>
<feature type="domain" description="Translocation and assembly module TamB C-terminal" evidence="6">
    <location>
        <begin position="945"/>
        <end position="1267"/>
    </location>
</feature>
<feature type="chain" id="PRO_5037725756" evidence="5">
    <location>
        <begin position="21"/>
        <end position="1279"/>
    </location>
</feature>
<evidence type="ECO:0000256" key="2">
    <source>
        <dbReference type="ARBA" id="ARBA00022692"/>
    </source>
</evidence>
<evidence type="ECO:0000256" key="3">
    <source>
        <dbReference type="ARBA" id="ARBA00022989"/>
    </source>
</evidence>
<organism evidence="7 8">
    <name type="scientific">Inhella proteolytica</name>
    <dbReference type="NCBI Taxonomy" id="2795029"/>
    <lineage>
        <taxon>Bacteria</taxon>
        <taxon>Pseudomonadati</taxon>
        <taxon>Pseudomonadota</taxon>
        <taxon>Betaproteobacteria</taxon>
        <taxon>Burkholderiales</taxon>
        <taxon>Sphaerotilaceae</taxon>
        <taxon>Inhella</taxon>
    </lineage>
</organism>
<keyword evidence="5" id="KW-0732">Signal</keyword>
<evidence type="ECO:0000256" key="5">
    <source>
        <dbReference type="SAM" id="SignalP"/>
    </source>
</evidence>
<dbReference type="EMBL" id="JAEDAK010000002">
    <property type="protein sequence ID" value="MBH9575815.1"/>
    <property type="molecule type" value="Genomic_DNA"/>
</dbReference>
<evidence type="ECO:0000256" key="4">
    <source>
        <dbReference type="ARBA" id="ARBA00023136"/>
    </source>
</evidence>
<evidence type="ECO:0000313" key="8">
    <source>
        <dbReference type="Proteomes" id="UP000613266"/>
    </source>
</evidence>
<keyword evidence="4" id="KW-0472">Membrane</keyword>
<keyword evidence="3" id="KW-1133">Transmembrane helix</keyword>
<dbReference type="Proteomes" id="UP000613266">
    <property type="component" value="Unassembled WGS sequence"/>
</dbReference>
<reference evidence="7" key="1">
    <citation type="submission" date="2020-12" db="EMBL/GenBank/DDBJ databases">
        <title>The genome sequence of Inhella sp. 1Y17.</title>
        <authorList>
            <person name="Liu Y."/>
        </authorList>
    </citation>
    <scope>NUCLEOTIDE SEQUENCE</scope>
    <source>
        <strain evidence="7">1Y17</strain>
    </source>
</reference>
<evidence type="ECO:0000313" key="7">
    <source>
        <dbReference type="EMBL" id="MBH9575815.1"/>
    </source>
</evidence>
<dbReference type="PANTHER" id="PTHR36985:SF1">
    <property type="entry name" value="TRANSLOCATION AND ASSEMBLY MODULE SUBUNIT TAMB"/>
    <property type="match status" value="1"/>
</dbReference>
<dbReference type="Pfam" id="PF04357">
    <property type="entry name" value="TamB"/>
    <property type="match status" value="1"/>
</dbReference>
<gene>
    <name evidence="7" type="ORF">I7X39_02750</name>
</gene>
<sequence>MKRALRGSLLLLLLTLAAVAALLAWSQQASGLRFWLARTGVQAEGLQGSFWSGLRVEQLRWQGADGTRLELQGLQWQREGLSRQDGRWHLQGRLGAQRLALQTGQPGTEPLRPEALLQSLRLPLDLSLSALKIQELSLDGRHLQGLSLQLQARQDPLWAVQLAPLSLAKGSAQGQAWLQANGQLSAQARWQVPGFDPVQLQAQGSLAALRLQAQFGPAAQAQADLQPLAAQPLQQLRLQLEAFDLRRLHPQWPHTALSGELHAQVDAQQVAELQARISNGAARRLDQDGWPLRALEARLRVPLNDWRGLRVQALALDLGEAARSAGRLALKDPAGLPAQDRWQADLSLQPLRLNALHAGWPAAQLGGALALEQMQDALELRLQGQLQPPGKALGIWQLQAQTRLLQLQPTQFLLSLQGPTGQQLSAQAQQTSPGHWQAQARSQGEWPLPALGPWPAQRSPLQAELKAELTLPSLSLAALREATGQAQLQLQPGTRWLGLPLEGQATWQRAQAGQPAQASLQVQAPASLALTAQEQQTGWMGGWQPLRARVQVDELASLRPWWQPWLQEAAGRLRLQAEQQGGVWQAEVDAAALRLRQPQQARWQLESLQGRGRLDAQTLQAELSLRGLEGAGQSLRLARFSAQGPLEAQAWRLDAEGRSGAQDWRVAGQAQGRWSGGQQDWQALQLDAGPTPASAWLQLREGHLSWQPATGLWNLGPAPLQLLGEPLQLQQARYAPEAWQLRLQGQPRLAPWLRAATAFEWEGGLRTQLEADLQGQGSQLSGSVRLSRLEGDLSLPDDAGQPHALELRTLDLQAQRLGDTASLSLQLASQAHGELQLQLGFDAAEQLTGRLQARLPTLQALEPWLQGSLGGLRLRGRAEADLRVSGRRSLPLIHGPLRVQELALQHPASGFATQDGQVELRFEGAQARLVDSHLGGQPGGTPAERGGQVLATGQLNWQADPQADLQLQAQAWRVLQRYDRQLVLSGDAQLRLRPGQLALQGGFTVDQGRFDLGRADAPVLGEDVRVLRAGTAPVPRSGSAQAGTWQPQVDLRLDLGQRLTVRGRGLQTRATGQLRVQQEPGKPPRWSGQIESNGGRYRAYGQDLEIETGVLSFDKAGLDNPRLDLLAVRPDLEQRVGVRVDGRAQNPRVRLYSEPVLSDTEVLSWLLLGRAPDELGSSDAALLQRAALALLAGEGENPASELMGKLGLTEVSLSPTDEGERVLRVGAQLGRRWSLAYERSLGQAAGSWQLAYRLGQRFTLRARSGEDSGVDGLWVWKFD</sequence>
<evidence type="ECO:0000259" key="6">
    <source>
        <dbReference type="Pfam" id="PF04357"/>
    </source>
</evidence>
<dbReference type="InterPro" id="IPR007452">
    <property type="entry name" value="TamB_C"/>
</dbReference>
<dbReference type="PANTHER" id="PTHR36985">
    <property type="entry name" value="TRANSLOCATION AND ASSEMBLY MODULE SUBUNIT TAMB"/>
    <property type="match status" value="1"/>
</dbReference>
<comment type="caution">
    <text evidence="7">The sequence shown here is derived from an EMBL/GenBank/DDBJ whole genome shotgun (WGS) entry which is preliminary data.</text>
</comment>
<accession>A0A931J0E6</accession>
<dbReference type="GO" id="GO:0005886">
    <property type="term" value="C:plasma membrane"/>
    <property type="evidence" value="ECO:0007669"/>
    <property type="project" value="InterPro"/>
</dbReference>
<dbReference type="AlphaFoldDB" id="A0A931J0E6"/>
<keyword evidence="8" id="KW-1185">Reference proteome</keyword>